<dbReference type="AlphaFoldDB" id="A0AA86QHT2"/>
<keyword evidence="1" id="KW-1133">Transmembrane helix</keyword>
<gene>
    <name evidence="2" type="ORF">HINF_LOCUS41079</name>
    <name evidence="3" type="ORF">HINF_LOCUS52554</name>
</gene>
<feature type="transmembrane region" description="Helical" evidence="1">
    <location>
        <begin position="536"/>
        <end position="559"/>
    </location>
</feature>
<evidence type="ECO:0000313" key="2">
    <source>
        <dbReference type="EMBL" id="CAI9953434.1"/>
    </source>
</evidence>
<evidence type="ECO:0000256" key="1">
    <source>
        <dbReference type="SAM" id="Phobius"/>
    </source>
</evidence>
<accession>A0AA86QHT2</accession>
<proteinExistence type="predicted"/>
<dbReference type="EMBL" id="CATOUU010000839">
    <property type="protein sequence ID" value="CAI9953434.1"/>
    <property type="molecule type" value="Genomic_DNA"/>
</dbReference>
<dbReference type="EMBL" id="CAXDID020000263">
    <property type="protein sequence ID" value="CAL6066643.1"/>
    <property type="molecule type" value="Genomic_DNA"/>
</dbReference>
<sequence length="562" mass="64510">MLLLISSTYSEKSFKQCFSPASTITGNRLTRTITLTLLPNPLIKFIPTDNMCQVLNGKSSTAKILLNSAANGKIQIPATGLGIPFVYQFNQEVKIQYQVPTITEYDLTLDAQYGGYSVYLDGEYEVSGSVSDIFHVLSNQTSCFSSSRFTFSLPDWWLAFEVEPVFCDVPNYKVFFEYQNDNKWFRVPVKFIENNNANIKTGDYAAGNQQFLNIKRYIIDVNSATESAKYTEDDRNALKMLFANISRNISTPLRLSLDYQVKTTTASITTVAEYVYSDNQFKCFEQMNTRSTINENGLVFKTGFQNNIPCLDINSTDPRYAMVQYIKQNAKQVQLTLVVTNQVDVIQYQQNLSLQNLYVLPFVQFTLPKNDTRKLIDSNQFANSTSQLFVQIFDESNSFLLDFNSKPVELKRTCVNQRVFHLNKNYSKIAVWNKDLQRCKDRPVGTNYVTYNVMKLINGVYERVEMYHVQQIANYSKPIIYVNISCHDMVGDNNQCIQNRANNMKSNEREKLIYFSESTAELAQIHYIVLDTNLNIWTIALIIFGVLLVLTISFSIFMIRVK</sequence>
<keyword evidence="1" id="KW-0472">Membrane</keyword>
<dbReference type="Proteomes" id="UP001642409">
    <property type="component" value="Unassembled WGS sequence"/>
</dbReference>
<keyword evidence="1" id="KW-0812">Transmembrane</keyword>
<evidence type="ECO:0000313" key="3">
    <source>
        <dbReference type="EMBL" id="CAL6066643.1"/>
    </source>
</evidence>
<organism evidence="2">
    <name type="scientific">Hexamita inflata</name>
    <dbReference type="NCBI Taxonomy" id="28002"/>
    <lineage>
        <taxon>Eukaryota</taxon>
        <taxon>Metamonada</taxon>
        <taxon>Diplomonadida</taxon>
        <taxon>Hexamitidae</taxon>
        <taxon>Hexamitinae</taxon>
        <taxon>Hexamita</taxon>
    </lineage>
</organism>
<name>A0AA86QHT2_9EUKA</name>
<reference evidence="3 4" key="2">
    <citation type="submission" date="2024-07" db="EMBL/GenBank/DDBJ databases">
        <authorList>
            <person name="Akdeniz Z."/>
        </authorList>
    </citation>
    <scope>NUCLEOTIDE SEQUENCE [LARGE SCALE GENOMIC DNA]</scope>
</reference>
<reference evidence="2" key="1">
    <citation type="submission" date="2023-06" db="EMBL/GenBank/DDBJ databases">
        <authorList>
            <person name="Kurt Z."/>
        </authorList>
    </citation>
    <scope>NUCLEOTIDE SEQUENCE</scope>
</reference>
<comment type="caution">
    <text evidence="2">The sequence shown here is derived from an EMBL/GenBank/DDBJ whole genome shotgun (WGS) entry which is preliminary data.</text>
</comment>
<evidence type="ECO:0000313" key="4">
    <source>
        <dbReference type="Proteomes" id="UP001642409"/>
    </source>
</evidence>
<keyword evidence="4" id="KW-1185">Reference proteome</keyword>
<protein>
    <submittedName>
        <fullName evidence="2">Uncharacterized protein</fullName>
    </submittedName>
</protein>